<accession>A0A939LSM7</accession>
<dbReference type="PANTHER" id="PTHR42813:SF2">
    <property type="entry name" value="DEHYDROGENASE, ZINC-CONTAINING, PUTATIVE (AFU_ORTHOLOGUE AFUA_2G02810)-RELATED"/>
    <property type="match status" value="1"/>
</dbReference>
<evidence type="ECO:0000259" key="4">
    <source>
        <dbReference type="Pfam" id="PF00107"/>
    </source>
</evidence>
<comment type="caution">
    <text evidence="6">The sequence shown here is derived from an EMBL/GenBank/DDBJ whole genome shotgun (WGS) entry which is preliminary data.</text>
</comment>
<gene>
    <name evidence="6" type="ORF">J4G33_15110</name>
</gene>
<dbReference type="CDD" id="cd08287">
    <property type="entry name" value="FDH_like_ADH3"/>
    <property type="match status" value="1"/>
</dbReference>
<dbReference type="InterPro" id="IPR013149">
    <property type="entry name" value="ADH-like_C"/>
</dbReference>
<dbReference type="InterPro" id="IPR011032">
    <property type="entry name" value="GroES-like_sf"/>
</dbReference>
<comment type="cofactor">
    <cofactor evidence="1">
        <name>Zn(2+)</name>
        <dbReference type="ChEBI" id="CHEBI:29105"/>
    </cofactor>
</comment>
<evidence type="ECO:0000313" key="7">
    <source>
        <dbReference type="Proteomes" id="UP000664209"/>
    </source>
</evidence>
<dbReference type="SUPFAM" id="SSF50129">
    <property type="entry name" value="GroES-like"/>
    <property type="match status" value="1"/>
</dbReference>
<dbReference type="RefSeq" id="WP_208056818.1">
    <property type="nucleotide sequence ID" value="NZ_JAGEMK010000010.1"/>
</dbReference>
<feature type="domain" description="Alcohol dehydrogenase-like N-terminal" evidence="5">
    <location>
        <begin position="25"/>
        <end position="127"/>
    </location>
</feature>
<dbReference type="Pfam" id="PF00107">
    <property type="entry name" value="ADH_zinc_N"/>
    <property type="match status" value="1"/>
</dbReference>
<dbReference type="GO" id="GO:0046872">
    <property type="term" value="F:metal ion binding"/>
    <property type="evidence" value="ECO:0007669"/>
    <property type="project" value="UniProtKB-KW"/>
</dbReference>
<dbReference type="PANTHER" id="PTHR42813">
    <property type="entry name" value="ZINC-TYPE ALCOHOL DEHYDROGENASE-LIKE"/>
    <property type="match status" value="1"/>
</dbReference>
<dbReference type="Pfam" id="PF08240">
    <property type="entry name" value="ADH_N"/>
    <property type="match status" value="1"/>
</dbReference>
<dbReference type="InterPro" id="IPR013154">
    <property type="entry name" value="ADH-like_N"/>
</dbReference>
<organism evidence="6 7">
    <name type="scientific">Actinotalea soli</name>
    <dbReference type="NCBI Taxonomy" id="2819234"/>
    <lineage>
        <taxon>Bacteria</taxon>
        <taxon>Bacillati</taxon>
        <taxon>Actinomycetota</taxon>
        <taxon>Actinomycetes</taxon>
        <taxon>Micrococcales</taxon>
        <taxon>Cellulomonadaceae</taxon>
        <taxon>Actinotalea</taxon>
    </lineage>
</organism>
<dbReference type="AlphaFoldDB" id="A0A939LSM7"/>
<reference evidence="6" key="1">
    <citation type="submission" date="2021-03" db="EMBL/GenBank/DDBJ databases">
        <title>Actinotalea soli sp. nov., isolated from soil.</title>
        <authorList>
            <person name="Ping W."/>
            <person name="Zhang J."/>
        </authorList>
    </citation>
    <scope>NUCLEOTIDE SEQUENCE</scope>
    <source>
        <strain evidence="6">BY-33</strain>
    </source>
</reference>
<sequence>MRAVLIHGGRDVRVEEVPDPTLLEPTDAIVQVLVSCICGSDLWPYRREGQREARRIGHEFLGVVAEVGAEVTTVRPGDVVIAPFMWSDGTCAHCRAGLQTSCLHGGGWGEDRVDGGQGEAVRVPQADGTLVVAPVAADDERLAALLTLSDVMGTGHHAARAAGVEAGSHVAVVGDGAVGLCGVLAARRLGAERIMLLGRHPDRIAVGRTFGATDVISERGEGAVAQAMEMTDGLGFAHVLECVGMQSSWETAIGIARPGGTVGYVGVPAGLTDGLPLGQMFRHNVAVRGGVAPVRAYLPELLADVLDGTIDPGPVFDVELGLDQAPEGYAAMDERRSIKVLLRP</sequence>
<proteinExistence type="predicted"/>
<evidence type="ECO:0000256" key="3">
    <source>
        <dbReference type="ARBA" id="ARBA00022833"/>
    </source>
</evidence>
<dbReference type="SUPFAM" id="SSF51735">
    <property type="entry name" value="NAD(P)-binding Rossmann-fold domains"/>
    <property type="match status" value="1"/>
</dbReference>
<dbReference type="Gene3D" id="3.90.180.10">
    <property type="entry name" value="Medium-chain alcohol dehydrogenases, catalytic domain"/>
    <property type="match status" value="1"/>
</dbReference>
<dbReference type="EMBL" id="JAGEMK010000010">
    <property type="protein sequence ID" value="MBO1753138.1"/>
    <property type="molecule type" value="Genomic_DNA"/>
</dbReference>
<dbReference type="Proteomes" id="UP000664209">
    <property type="component" value="Unassembled WGS sequence"/>
</dbReference>
<feature type="domain" description="Alcohol dehydrogenase-like C-terminal" evidence="4">
    <location>
        <begin position="177"/>
        <end position="302"/>
    </location>
</feature>
<name>A0A939LSM7_9CELL</name>
<evidence type="ECO:0000256" key="1">
    <source>
        <dbReference type="ARBA" id="ARBA00001947"/>
    </source>
</evidence>
<dbReference type="Gene3D" id="3.40.50.720">
    <property type="entry name" value="NAD(P)-binding Rossmann-like Domain"/>
    <property type="match status" value="1"/>
</dbReference>
<evidence type="ECO:0000256" key="2">
    <source>
        <dbReference type="ARBA" id="ARBA00022723"/>
    </source>
</evidence>
<evidence type="ECO:0000313" key="6">
    <source>
        <dbReference type="EMBL" id="MBO1753138.1"/>
    </source>
</evidence>
<dbReference type="InterPro" id="IPR036291">
    <property type="entry name" value="NAD(P)-bd_dom_sf"/>
</dbReference>
<protein>
    <submittedName>
        <fullName evidence="6">Zinc-dependent alcohol dehydrogenase family protein</fullName>
    </submittedName>
</protein>
<evidence type="ECO:0000259" key="5">
    <source>
        <dbReference type="Pfam" id="PF08240"/>
    </source>
</evidence>
<keyword evidence="2" id="KW-0479">Metal-binding</keyword>
<keyword evidence="7" id="KW-1185">Reference proteome</keyword>
<keyword evidence="3" id="KW-0862">Zinc</keyword>